<name>A0A077HN33_9CORY</name>
<accession>A0A077HN33</accession>
<dbReference type="RefSeq" id="WP_038609408.1">
    <property type="nucleotide sequence ID" value="NZ_CP009215.1"/>
</dbReference>
<dbReference type="AlphaFoldDB" id="A0A077HN33"/>
<dbReference type="PIRSF" id="PIRSF021320">
    <property type="entry name" value="DUF984"/>
    <property type="match status" value="1"/>
</dbReference>
<dbReference type="SUPFAM" id="SSF88697">
    <property type="entry name" value="PUA domain-like"/>
    <property type="match status" value="1"/>
</dbReference>
<dbReference type="InterPro" id="IPR007374">
    <property type="entry name" value="ASCH_domain"/>
</dbReference>
<evidence type="ECO:0000313" key="3">
    <source>
        <dbReference type="Proteomes" id="UP000028939"/>
    </source>
</evidence>
<dbReference type="HOGENOM" id="CLU_102450_3_1_11"/>
<dbReference type="SMART" id="SM01022">
    <property type="entry name" value="ASCH"/>
    <property type="match status" value="1"/>
</dbReference>
<dbReference type="InterPro" id="IPR009326">
    <property type="entry name" value="DUF984"/>
</dbReference>
<dbReference type="KEGG" id="cuv:CUREI_01060"/>
<sequence>MTQDALEPVSELPRGEFAFPGPLRDALVQAILDGTKTATASLLIEYPKDYQFDEEVGSLEAVLDSHDNVVCIIRTTDMQVCRLADVGDEHAIAEGEGYADANEWRIGHERYWRSPEFVQYIGELDINDDTQVVCQRFTVDERYPTRPLEPWPSTRR</sequence>
<reference evidence="2 3" key="1">
    <citation type="submission" date="2014-08" db="EMBL/GenBank/DDBJ databases">
        <title>Complete genome sequence of Corynebacterium ureicelerivorans DSM 45051, a lipophilic and urea-splitting isolate from a blood culture of a septicaemia patient.</title>
        <authorList>
            <person name="Tippelt A."/>
            <person name="Albersmeier A."/>
            <person name="Brinkrolf K."/>
            <person name="Ruckert C."/>
            <person name="Tauch A."/>
        </authorList>
    </citation>
    <scope>NUCLEOTIDE SEQUENCE [LARGE SCALE GENOMIC DNA]</scope>
    <source>
        <strain evidence="2 3">IMMIB RIV-2301</strain>
    </source>
</reference>
<evidence type="ECO:0000259" key="1">
    <source>
        <dbReference type="SMART" id="SM01022"/>
    </source>
</evidence>
<dbReference type="Proteomes" id="UP000028939">
    <property type="component" value="Chromosome"/>
</dbReference>
<dbReference type="PANTHER" id="PTHR39203:SF1">
    <property type="entry name" value="CYTOPLASMIC PROTEIN"/>
    <property type="match status" value="1"/>
</dbReference>
<evidence type="ECO:0000313" key="2">
    <source>
        <dbReference type="EMBL" id="AIL96092.1"/>
    </source>
</evidence>
<gene>
    <name evidence="2" type="ORF">CUREI_01060</name>
</gene>
<organism evidence="2 3">
    <name type="scientific">Corynebacterium ureicelerivorans</name>
    <dbReference type="NCBI Taxonomy" id="401472"/>
    <lineage>
        <taxon>Bacteria</taxon>
        <taxon>Bacillati</taxon>
        <taxon>Actinomycetota</taxon>
        <taxon>Actinomycetes</taxon>
        <taxon>Mycobacteriales</taxon>
        <taxon>Corynebacteriaceae</taxon>
        <taxon>Corynebacterium</taxon>
    </lineage>
</organism>
<dbReference type="PANTHER" id="PTHR39203">
    <property type="entry name" value="CYTOPLASMIC PROTEIN-RELATED"/>
    <property type="match status" value="1"/>
</dbReference>
<feature type="domain" description="ASCH" evidence="1">
    <location>
        <begin position="17"/>
        <end position="141"/>
    </location>
</feature>
<dbReference type="Pfam" id="PF04266">
    <property type="entry name" value="ASCH"/>
    <property type="match status" value="1"/>
</dbReference>
<dbReference type="InterPro" id="IPR015947">
    <property type="entry name" value="PUA-like_sf"/>
</dbReference>
<dbReference type="Gene3D" id="3.10.400.10">
    <property type="entry name" value="Sulfate adenylyltransferase"/>
    <property type="match status" value="1"/>
</dbReference>
<dbReference type="EMBL" id="CP009215">
    <property type="protein sequence ID" value="AIL96092.1"/>
    <property type="molecule type" value="Genomic_DNA"/>
</dbReference>
<proteinExistence type="predicted"/>
<protein>
    <submittedName>
        <fullName evidence="2">RNA-binding protein</fullName>
    </submittedName>
</protein>
<keyword evidence="3" id="KW-1185">Reference proteome</keyword>
<dbReference type="OrthoDB" id="9807542at2"/>